<evidence type="ECO:0000313" key="2">
    <source>
        <dbReference type="Proteomes" id="UP000789702"/>
    </source>
</evidence>
<proteinExistence type="predicted"/>
<organism evidence="1 2">
    <name type="scientific">Dentiscutata heterogama</name>
    <dbReference type="NCBI Taxonomy" id="1316150"/>
    <lineage>
        <taxon>Eukaryota</taxon>
        <taxon>Fungi</taxon>
        <taxon>Fungi incertae sedis</taxon>
        <taxon>Mucoromycota</taxon>
        <taxon>Glomeromycotina</taxon>
        <taxon>Glomeromycetes</taxon>
        <taxon>Diversisporales</taxon>
        <taxon>Gigasporaceae</taxon>
        <taxon>Dentiscutata</taxon>
    </lineage>
</organism>
<name>A0ACA9LET9_9GLOM</name>
<gene>
    <name evidence="1" type="ORF">DHETER_LOCUS4140</name>
</gene>
<reference evidence="1" key="1">
    <citation type="submission" date="2021-06" db="EMBL/GenBank/DDBJ databases">
        <authorList>
            <person name="Kallberg Y."/>
            <person name="Tangrot J."/>
            <person name="Rosling A."/>
        </authorList>
    </citation>
    <scope>NUCLEOTIDE SEQUENCE</scope>
    <source>
        <strain evidence="1">IL203A</strain>
    </source>
</reference>
<dbReference type="Proteomes" id="UP000789702">
    <property type="component" value="Unassembled WGS sequence"/>
</dbReference>
<sequence length="130" mass="14837">MGFVLVNEEQLHLRFHEDLDKKNGSRKYSKSGSKISVVEFYARFLDIWPLCEPDVLYISPTIKIGSKSPIIFQCYSYMQHLVRRCPSTGETLPLSSSSNINSDASGSNYKETLKAPKQENFVIIFTFSVF</sequence>
<comment type="caution">
    <text evidence="1">The sequence shown here is derived from an EMBL/GenBank/DDBJ whole genome shotgun (WGS) entry which is preliminary data.</text>
</comment>
<keyword evidence="2" id="KW-1185">Reference proteome</keyword>
<dbReference type="EMBL" id="CAJVPU010003961">
    <property type="protein sequence ID" value="CAG8525890.1"/>
    <property type="molecule type" value="Genomic_DNA"/>
</dbReference>
<protein>
    <submittedName>
        <fullName evidence="1">6864_t:CDS:1</fullName>
    </submittedName>
</protein>
<accession>A0ACA9LET9</accession>
<evidence type="ECO:0000313" key="1">
    <source>
        <dbReference type="EMBL" id="CAG8525890.1"/>
    </source>
</evidence>